<comment type="caution">
    <text evidence="6">The sequence shown here is derived from an EMBL/GenBank/DDBJ whole genome shotgun (WGS) entry which is preliminary data.</text>
</comment>
<accession>A0A553HPA2</accession>
<feature type="compositionally biased region" description="Basic residues" evidence="4">
    <location>
        <begin position="568"/>
        <end position="580"/>
    </location>
</feature>
<dbReference type="InterPro" id="IPR053051">
    <property type="entry name" value="HDAC_complex_subunit"/>
</dbReference>
<feature type="compositionally biased region" description="Low complexity" evidence="4">
    <location>
        <begin position="372"/>
        <end position="381"/>
    </location>
</feature>
<dbReference type="Gene3D" id="3.30.40.10">
    <property type="entry name" value="Zinc/RING finger domain, C3HC4 (zinc finger)"/>
    <property type="match status" value="1"/>
</dbReference>
<feature type="region of interest" description="Disordered" evidence="4">
    <location>
        <begin position="101"/>
        <end position="237"/>
    </location>
</feature>
<evidence type="ECO:0000256" key="2">
    <source>
        <dbReference type="ARBA" id="ARBA00022771"/>
    </source>
</evidence>
<reference evidence="7" key="1">
    <citation type="submission" date="2019-06" db="EMBL/GenBank/DDBJ databases">
        <title>Draft genome sequence of the griseofulvin-producing fungus Xylaria cubensis strain G536.</title>
        <authorList>
            <person name="Mead M.E."/>
            <person name="Raja H.A."/>
            <person name="Steenwyk J.L."/>
            <person name="Knowles S.L."/>
            <person name="Oberlies N.H."/>
            <person name="Rokas A."/>
        </authorList>
    </citation>
    <scope>NUCLEOTIDE SEQUENCE [LARGE SCALE GENOMIC DNA]</scope>
    <source>
        <strain evidence="7">G536</strain>
    </source>
</reference>
<dbReference type="InterPro" id="IPR001965">
    <property type="entry name" value="Znf_PHD"/>
</dbReference>
<feature type="compositionally biased region" description="Basic and acidic residues" evidence="4">
    <location>
        <begin position="212"/>
        <end position="226"/>
    </location>
</feature>
<dbReference type="InterPro" id="IPR019787">
    <property type="entry name" value="Znf_PHD-finger"/>
</dbReference>
<dbReference type="SUPFAM" id="SSF57903">
    <property type="entry name" value="FYVE/PHD zinc finger"/>
    <property type="match status" value="1"/>
</dbReference>
<dbReference type="InterPro" id="IPR013083">
    <property type="entry name" value="Znf_RING/FYVE/PHD"/>
</dbReference>
<feature type="region of interest" description="Disordered" evidence="4">
    <location>
        <begin position="660"/>
        <end position="701"/>
    </location>
</feature>
<dbReference type="GO" id="GO:0008270">
    <property type="term" value="F:zinc ion binding"/>
    <property type="evidence" value="ECO:0007669"/>
    <property type="project" value="UniProtKB-KW"/>
</dbReference>
<dbReference type="PANTHER" id="PTHR47793:SF1">
    <property type="entry name" value="HISTONE DEACETYLASE COMPLEX SUBUNIT CTI6"/>
    <property type="match status" value="1"/>
</dbReference>
<keyword evidence="1" id="KW-0479">Metal-binding</keyword>
<evidence type="ECO:0000256" key="3">
    <source>
        <dbReference type="ARBA" id="ARBA00022833"/>
    </source>
</evidence>
<dbReference type="OrthoDB" id="418595at2759"/>
<dbReference type="GO" id="GO:0061186">
    <property type="term" value="P:negative regulation of silent mating-type cassette heterochromatin formation"/>
    <property type="evidence" value="ECO:0007669"/>
    <property type="project" value="TreeGrafter"/>
</dbReference>
<dbReference type="GO" id="GO:0033698">
    <property type="term" value="C:Rpd3L complex"/>
    <property type="evidence" value="ECO:0007669"/>
    <property type="project" value="TreeGrafter"/>
</dbReference>
<feature type="compositionally biased region" description="Pro residues" evidence="4">
    <location>
        <begin position="543"/>
        <end position="561"/>
    </location>
</feature>
<dbReference type="InterPro" id="IPR019786">
    <property type="entry name" value="Zinc_finger_PHD-type_CS"/>
</dbReference>
<dbReference type="PANTHER" id="PTHR47793">
    <property type="entry name" value="HISTONE DEACETYLASE COMPLEX SUBUNIT CTI6"/>
    <property type="match status" value="1"/>
</dbReference>
<evidence type="ECO:0000313" key="6">
    <source>
        <dbReference type="EMBL" id="TRX89776.1"/>
    </source>
</evidence>
<sequence>MAADEWPKPALRCAVPNAREAPLLLGTVSAAGCWLSSSPTEKSELPSSRIGELATYLVAGPSSLPPFQAVLTRTARFKKQQSLAPVPRPFLNKPNYRPDSLALFHSNQPHWPSSRVRTPPRSCSSRSVASPSLRAMAGTSPTRRSSRARITQSQSQVSSTTSSTSGRVERTTRGFTKTGSPQKSTGSGSLSSEPPEDSTTTEDTVLRRRSTRGKDDDREKQPRPELIDMPSVPDDIQEDDESVRCICGHDEYPGPPPFDEDSKHGVKDAIDHERIFAIEITDELAGFFVQCEICNTWQHGACVGFTTEESNPEDVEYYCEQCRKDLHKIYTASNGQKYSIFLPIHRPSQAVSRATSATKEDVRSPKAGNTKASRASAAAQHASKRRSTMNSRDAAYDEEEQLRRAIEASKEDTILEEVEPTGRRPKRGREESEEKVENVKRQRTNSKSPSPVLEKPSANAADESEDEALRNGHPKKSRNTVRSQRERAEREERREEQERKRAEAASKRKGRAERRRADDSDPSEELPLAARAVPGRTTESAQPPDPPAPSSQPPPDTPPVPQTQASTGKKKPTQPKKKGRNQYTKDRDNDHEDSPARSISRDMPKNADEGGTNSKNTSHEAIGKHAKVRGGMNSKITMSDMKRRVNGILEFITRKQVELANDPLSDSTSSPSQVGSEDDSIPTIKVNGDSSNKKPIGEFLTTSGAGNGESIESIITFKDMSCVEMMDSLTRDLMKWQQEFIH</sequence>
<dbReference type="InterPro" id="IPR003903">
    <property type="entry name" value="UIM_dom"/>
</dbReference>
<keyword evidence="3" id="KW-0862">Zinc</keyword>
<dbReference type="PROSITE" id="PS50330">
    <property type="entry name" value="UIM"/>
    <property type="match status" value="1"/>
</dbReference>
<evidence type="ECO:0000256" key="4">
    <source>
        <dbReference type="SAM" id="MobiDB-lite"/>
    </source>
</evidence>
<organism evidence="6 7">
    <name type="scientific">Xylaria flabelliformis</name>
    <dbReference type="NCBI Taxonomy" id="2512241"/>
    <lineage>
        <taxon>Eukaryota</taxon>
        <taxon>Fungi</taxon>
        <taxon>Dikarya</taxon>
        <taxon>Ascomycota</taxon>
        <taxon>Pezizomycotina</taxon>
        <taxon>Sordariomycetes</taxon>
        <taxon>Xylariomycetidae</taxon>
        <taxon>Xylariales</taxon>
        <taxon>Xylariaceae</taxon>
        <taxon>Xylaria</taxon>
    </lineage>
</organism>
<feature type="compositionally biased region" description="Basic and acidic residues" evidence="4">
    <location>
        <begin position="401"/>
        <end position="413"/>
    </location>
</feature>
<dbReference type="Proteomes" id="UP000319160">
    <property type="component" value="Unassembled WGS sequence"/>
</dbReference>
<feature type="compositionally biased region" description="Low complexity" evidence="4">
    <location>
        <begin position="151"/>
        <end position="165"/>
    </location>
</feature>
<dbReference type="AlphaFoldDB" id="A0A553HPA2"/>
<keyword evidence="2" id="KW-0863">Zinc-finger</keyword>
<feature type="compositionally biased region" description="Low complexity" evidence="4">
    <location>
        <begin position="119"/>
        <end position="134"/>
    </location>
</feature>
<feature type="region of interest" description="Disordered" evidence="4">
    <location>
        <begin position="351"/>
        <end position="631"/>
    </location>
</feature>
<name>A0A553HPA2_9PEZI</name>
<dbReference type="Pfam" id="PF00628">
    <property type="entry name" value="PHD"/>
    <property type="match status" value="1"/>
</dbReference>
<dbReference type="GO" id="GO:0061188">
    <property type="term" value="P:negative regulation of rDNA heterochromatin formation"/>
    <property type="evidence" value="ECO:0007669"/>
    <property type="project" value="TreeGrafter"/>
</dbReference>
<evidence type="ECO:0000259" key="5">
    <source>
        <dbReference type="SMART" id="SM00249"/>
    </source>
</evidence>
<proteinExistence type="predicted"/>
<gene>
    <name evidence="6" type="ORF">FHL15_009366</name>
</gene>
<keyword evidence="7" id="KW-1185">Reference proteome</keyword>
<feature type="compositionally biased region" description="Basic and acidic residues" evidence="4">
    <location>
        <begin position="483"/>
        <end position="506"/>
    </location>
</feature>
<feature type="compositionally biased region" description="Basic and acidic residues" evidence="4">
    <location>
        <begin position="428"/>
        <end position="440"/>
    </location>
</feature>
<feature type="compositionally biased region" description="Basic and acidic residues" evidence="4">
    <location>
        <begin position="583"/>
        <end position="608"/>
    </location>
</feature>
<protein>
    <recommendedName>
        <fullName evidence="5">Zinc finger PHD-type domain-containing protein</fullName>
    </recommendedName>
</protein>
<dbReference type="SMART" id="SM00249">
    <property type="entry name" value="PHD"/>
    <property type="match status" value="1"/>
</dbReference>
<evidence type="ECO:0000313" key="7">
    <source>
        <dbReference type="Proteomes" id="UP000319160"/>
    </source>
</evidence>
<evidence type="ECO:0000256" key="1">
    <source>
        <dbReference type="ARBA" id="ARBA00022723"/>
    </source>
</evidence>
<feature type="compositionally biased region" description="Polar residues" evidence="4">
    <location>
        <begin position="173"/>
        <end position="190"/>
    </location>
</feature>
<dbReference type="EMBL" id="VFLP01000063">
    <property type="protein sequence ID" value="TRX89776.1"/>
    <property type="molecule type" value="Genomic_DNA"/>
</dbReference>
<dbReference type="InterPro" id="IPR011011">
    <property type="entry name" value="Znf_FYVE_PHD"/>
</dbReference>
<dbReference type="STRING" id="2512241.A0A553HPA2"/>
<feature type="compositionally biased region" description="Polar residues" evidence="4">
    <location>
        <begin position="664"/>
        <end position="675"/>
    </location>
</feature>
<feature type="domain" description="Zinc finger PHD-type" evidence="5">
    <location>
        <begin position="244"/>
        <end position="323"/>
    </location>
</feature>
<dbReference type="GO" id="GO:0070210">
    <property type="term" value="C:Rpd3L-Expanded complex"/>
    <property type="evidence" value="ECO:0007669"/>
    <property type="project" value="TreeGrafter"/>
</dbReference>
<dbReference type="PROSITE" id="PS01359">
    <property type="entry name" value="ZF_PHD_1"/>
    <property type="match status" value="1"/>
</dbReference>